<reference evidence="9 10" key="1">
    <citation type="journal article" date="2008" name="J. Bacteriol.">
        <title>'Candidatus Cloacamonas acidaminovorans': genome sequence reconstruction provides a first glimpse of a new bacterial division.</title>
        <authorList>
            <person name="Pelletier E."/>
            <person name="Kreimeyer A."/>
            <person name="Bocs S."/>
            <person name="Rouy Z."/>
            <person name="Gyapay G."/>
            <person name="Chouari R."/>
            <person name="Riviere D."/>
            <person name="Ganesan A."/>
            <person name="Daegelen P."/>
            <person name="Sghir A."/>
            <person name="Cohen G.N."/>
            <person name="Medigue C."/>
            <person name="Weissenbach J."/>
            <person name="Le Paslier D."/>
        </authorList>
    </citation>
    <scope>NUCLEOTIDE SEQUENCE [LARGE SCALE GENOMIC DNA]</scope>
    <source>
        <strain evidence="10">Evry</strain>
    </source>
</reference>
<dbReference type="OrthoDB" id="9792889at2"/>
<feature type="transmembrane region" description="Helical" evidence="8">
    <location>
        <begin position="287"/>
        <end position="308"/>
    </location>
</feature>
<evidence type="ECO:0000256" key="5">
    <source>
        <dbReference type="ARBA" id="ARBA00022692"/>
    </source>
</evidence>
<dbReference type="Proteomes" id="UP000002019">
    <property type="component" value="Chromosome"/>
</dbReference>
<evidence type="ECO:0000256" key="3">
    <source>
        <dbReference type="ARBA" id="ARBA00022448"/>
    </source>
</evidence>
<dbReference type="GO" id="GO:0005886">
    <property type="term" value="C:plasma membrane"/>
    <property type="evidence" value="ECO:0007669"/>
    <property type="project" value="UniProtKB-SubCell"/>
</dbReference>
<dbReference type="AlphaFoldDB" id="B0VGP7"/>
<dbReference type="SUPFAM" id="SSF81345">
    <property type="entry name" value="ABC transporter involved in vitamin B12 uptake, BtuC"/>
    <property type="match status" value="1"/>
</dbReference>
<evidence type="ECO:0000256" key="8">
    <source>
        <dbReference type="SAM" id="Phobius"/>
    </source>
</evidence>
<feature type="transmembrane region" description="Helical" evidence="8">
    <location>
        <begin position="97"/>
        <end position="116"/>
    </location>
</feature>
<feature type="transmembrane region" description="Helical" evidence="8">
    <location>
        <begin position="128"/>
        <end position="149"/>
    </location>
</feature>
<evidence type="ECO:0000256" key="7">
    <source>
        <dbReference type="ARBA" id="ARBA00023136"/>
    </source>
</evidence>
<comment type="subcellular location">
    <subcellularLocation>
        <location evidence="1">Cell membrane</location>
        <topology evidence="1">Multi-pass membrane protein</topology>
    </subcellularLocation>
</comment>
<dbReference type="GO" id="GO:0022857">
    <property type="term" value="F:transmembrane transporter activity"/>
    <property type="evidence" value="ECO:0007669"/>
    <property type="project" value="InterPro"/>
</dbReference>
<dbReference type="PANTHER" id="PTHR30472:SF25">
    <property type="entry name" value="ABC TRANSPORTER PERMEASE PROTEIN MJ0876-RELATED"/>
    <property type="match status" value="1"/>
</dbReference>
<feature type="transmembrane region" description="Helical" evidence="8">
    <location>
        <begin position="174"/>
        <end position="193"/>
    </location>
</feature>
<dbReference type="Gene3D" id="1.10.3470.10">
    <property type="entry name" value="ABC transporter involved in vitamin B12 uptake, BtuC"/>
    <property type="match status" value="1"/>
</dbReference>
<keyword evidence="6 8" id="KW-1133">Transmembrane helix</keyword>
<dbReference type="InterPro" id="IPR000522">
    <property type="entry name" value="ABC_transptr_permease_BtuC"/>
</dbReference>
<gene>
    <name evidence="9" type="ordered locus">CLOAM0599</name>
</gene>
<dbReference type="EMBL" id="CU466930">
    <property type="protein sequence ID" value="CAO80484.1"/>
    <property type="molecule type" value="Genomic_DNA"/>
</dbReference>
<keyword evidence="5 8" id="KW-0812">Transmembrane</keyword>
<feature type="transmembrane region" description="Helical" evidence="8">
    <location>
        <begin position="9"/>
        <end position="29"/>
    </location>
</feature>
<dbReference type="STRING" id="459349.CLOAM0599"/>
<evidence type="ECO:0000256" key="6">
    <source>
        <dbReference type="ARBA" id="ARBA00022989"/>
    </source>
</evidence>
<organism evidence="9 10">
    <name type="scientific">Cloacimonas acidaminovorans (strain Evry)</name>
    <dbReference type="NCBI Taxonomy" id="459349"/>
    <lineage>
        <taxon>Bacteria</taxon>
        <taxon>Pseudomonadati</taxon>
        <taxon>Candidatus Cloacimonadota</taxon>
        <taxon>Candidatus Cloacimonadia</taxon>
        <taxon>Candidatus Cloacimonadales</taxon>
        <taxon>Candidatus Cloacimonadaceae</taxon>
        <taxon>Candidatus Cloacimonas</taxon>
    </lineage>
</organism>
<dbReference type="CDD" id="cd06550">
    <property type="entry name" value="TM_ABC_iron-siderophores_like"/>
    <property type="match status" value="1"/>
</dbReference>
<evidence type="ECO:0000313" key="10">
    <source>
        <dbReference type="Proteomes" id="UP000002019"/>
    </source>
</evidence>
<accession>B0VGP7</accession>
<comment type="similarity">
    <text evidence="2">Belongs to the binding-protein-dependent transport system permease family. FecCD subfamily.</text>
</comment>
<keyword evidence="7 8" id="KW-0472">Membrane</keyword>
<name>B0VGP7_CLOAI</name>
<evidence type="ECO:0000313" key="9">
    <source>
        <dbReference type="EMBL" id="CAO80484.1"/>
    </source>
</evidence>
<dbReference type="KEGG" id="caci:CLOAM0599"/>
<keyword evidence="3" id="KW-0813">Transport</keyword>
<evidence type="ECO:0000256" key="4">
    <source>
        <dbReference type="ARBA" id="ARBA00022475"/>
    </source>
</evidence>
<feature type="transmembrane region" description="Helical" evidence="8">
    <location>
        <begin position="262"/>
        <end position="281"/>
    </location>
</feature>
<feature type="transmembrane region" description="Helical" evidence="8">
    <location>
        <begin position="41"/>
        <end position="62"/>
    </location>
</feature>
<protein>
    <submittedName>
        <fullName evidence="9">Vitamin B12 transport system permease protein (ABC transporter) (BtuC-like)</fullName>
    </submittedName>
</protein>
<evidence type="ECO:0000256" key="1">
    <source>
        <dbReference type="ARBA" id="ARBA00004651"/>
    </source>
</evidence>
<dbReference type="eggNOG" id="COG0609">
    <property type="taxonomic scope" value="Bacteria"/>
</dbReference>
<dbReference type="InterPro" id="IPR037294">
    <property type="entry name" value="ABC_BtuC-like"/>
</dbReference>
<dbReference type="GO" id="GO:0033214">
    <property type="term" value="P:siderophore-iron import into cell"/>
    <property type="evidence" value="ECO:0007669"/>
    <property type="project" value="TreeGrafter"/>
</dbReference>
<keyword evidence="10" id="KW-1185">Reference proteome</keyword>
<keyword evidence="4" id="KW-1003">Cell membrane</keyword>
<dbReference type="Pfam" id="PF01032">
    <property type="entry name" value="FecCD"/>
    <property type="match status" value="1"/>
</dbReference>
<proteinExistence type="inferred from homology"/>
<dbReference type="PANTHER" id="PTHR30472">
    <property type="entry name" value="FERRIC ENTEROBACTIN TRANSPORT SYSTEM PERMEASE PROTEIN"/>
    <property type="match status" value="1"/>
</dbReference>
<evidence type="ECO:0000256" key="2">
    <source>
        <dbReference type="ARBA" id="ARBA00007935"/>
    </source>
</evidence>
<dbReference type="HOGENOM" id="CLU_013016_0_2_0"/>
<sequence length="312" mass="33805">MAGRTMKKILILILWLLIGVGIIIAYLTLGKPDTNIITQVRIPRLLLTLFTGMALAGIGSIYQLMLANPLAEPYILGISSGSAFGSILLGISGLIILMPVGGFIGAGFTMLLVWKLAHQKGRFDKSRLLIAGVIAGMFFSAGISLIMYLHQQDTALILGTLMGNLGHIFTKGEWTSFLILMGLSLIILIYLFFQSTAIDILSCGDLYAASLGINVLSLRRQIFILTSIVIGISVSYAGIIGFVGLIIPHIVRFFIPSGQKKIYLLSLWSGGIFLLACDLLAKHILSMELPVGIITAFIGCPFFMWLLLKKQG</sequence>
<feature type="transmembrane region" description="Helical" evidence="8">
    <location>
        <begin position="222"/>
        <end position="250"/>
    </location>
</feature>